<protein>
    <recommendedName>
        <fullName evidence="4">Cohesin domain-containing protein</fullName>
    </recommendedName>
</protein>
<dbReference type="Proteomes" id="UP000478837">
    <property type="component" value="Unassembled WGS sequence"/>
</dbReference>
<accession>A0A6L9MX00</accession>
<evidence type="ECO:0000313" key="2">
    <source>
        <dbReference type="EMBL" id="NDW22794.1"/>
    </source>
</evidence>
<organism evidence="2 3">
    <name type="scientific">Alteromonas hispanica</name>
    <dbReference type="NCBI Taxonomy" id="315421"/>
    <lineage>
        <taxon>Bacteria</taxon>
        <taxon>Pseudomonadati</taxon>
        <taxon>Pseudomonadota</taxon>
        <taxon>Gammaproteobacteria</taxon>
        <taxon>Alteromonadales</taxon>
        <taxon>Alteromonadaceae</taxon>
        <taxon>Alteromonas/Salinimonas group</taxon>
        <taxon>Alteromonas</taxon>
    </lineage>
</organism>
<evidence type="ECO:0008006" key="4">
    <source>
        <dbReference type="Google" id="ProtNLM"/>
    </source>
</evidence>
<feature type="chain" id="PRO_5026728194" description="Cohesin domain-containing protein" evidence="1">
    <location>
        <begin position="28"/>
        <end position="280"/>
    </location>
</feature>
<proteinExistence type="predicted"/>
<keyword evidence="1" id="KW-0732">Signal</keyword>
<comment type="caution">
    <text evidence="2">The sequence shown here is derived from an EMBL/GenBank/DDBJ whole genome shotgun (WGS) entry which is preliminary data.</text>
</comment>
<dbReference type="InterPro" id="IPR046511">
    <property type="entry name" value="DUF6689"/>
</dbReference>
<feature type="signal peptide" evidence="1">
    <location>
        <begin position="1"/>
        <end position="27"/>
    </location>
</feature>
<keyword evidence="3" id="KW-1185">Reference proteome</keyword>
<gene>
    <name evidence="2" type="ORF">GTW09_14790</name>
</gene>
<evidence type="ECO:0000313" key="3">
    <source>
        <dbReference type="Proteomes" id="UP000478837"/>
    </source>
</evidence>
<sequence length="280" mass="30238">MKLTAMIFRLITPAFVGLFLLVTHANAQVFTPASLTIDDNRVQAKLSLSVLMEVDVTLEFENSIGLNADSIEITAELINPTDLNVVNRLPSSLTSAVSGFPVLVSISPKADAGFGFEGPAMVELYTKAIHYDPDVPLRLFTSHDNGKFEDITTLTSSGSFRARGSTGRFSDFIILLDNRTPTGVINEKLADISSTLSNNQLGIDTALFSQLDSTLNSISQTLSVVDYAAAMVVVDHMITLVESADGALLPNVWRSSGDLVNVQGDLLTQLKTLRFSLRVL</sequence>
<name>A0A6L9MX00_9ALTE</name>
<evidence type="ECO:0000256" key="1">
    <source>
        <dbReference type="SAM" id="SignalP"/>
    </source>
</evidence>
<dbReference type="Pfam" id="PF20396">
    <property type="entry name" value="DUF6689"/>
    <property type="match status" value="1"/>
</dbReference>
<dbReference type="AlphaFoldDB" id="A0A6L9MX00"/>
<dbReference type="EMBL" id="JAAAWP010000010">
    <property type="protein sequence ID" value="NDW22794.1"/>
    <property type="molecule type" value="Genomic_DNA"/>
</dbReference>
<reference evidence="2 3" key="1">
    <citation type="submission" date="2020-01" db="EMBL/GenBank/DDBJ databases">
        <title>Genomes of bacteria type strains.</title>
        <authorList>
            <person name="Chen J."/>
            <person name="Zhu S."/>
            <person name="Yang J."/>
        </authorList>
    </citation>
    <scope>NUCLEOTIDE SEQUENCE [LARGE SCALE GENOMIC DNA]</scope>
    <source>
        <strain evidence="2 3">LMG 22958</strain>
    </source>
</reference>
<dbReference type="RefSeq" id="WP_163112513.1">
    <property type="nucleotide sequence ID" value="NZ_JAAAWP010000010.1"/>
</dbReference>